<dbReference type="InterPro" id="IPR027417">
    <property type="entry name" value="P-loop_NTPase"/>
</dbReference>
<dbReference type="Pfam" id="PF00005">
    <property type="entry name" value="ABC_tran"/>
    <property type="match status" value="1"/>
</dbReference>
<evidence type="ECO:0000313" key="7">
    <source>
        <dbReference type="EMBL" id="MBD8021335.1"/>
    </source>
</evidence>
<feature type="domain" description="ABC transporter" evidence="6">
    <location>
        <begin position="23"/>
        <end position="257"/>
    </location>
</feature>
<comment type="similarity">
    <text evidence="1">Belongs to the ABC transporter superfamily.</text>
</comment>
<sequence length="300" mass="31422">MNSSRHPHQPAAHPPGPGASTALEVRNVTVRYGSVLALDEASAVIGRGRICGLVGMNGAGKSTLFKSIVGSLKPQSGSVRIAGLPPAKARRAGLIGYVPQAETVDWDFPITVREVVGTGRYGRTGITRRLTRTDQDAVEAALARVELSELAGRQIGQLSGGQRKRAFVARGLAQGASVLLLDEPFAGVDKRSEQMISTVLREAADSGTTIVVSTHDLHALPDLADEAILLMRRVLLHDSPAEVLRPQNLALAFGLDPLGRPTDTRRADEAPADGGAVAEAEAAAAGDAAAADENWDGETR</sequence>
<name>A0ABR8WW63_9MICO</name>
<keyword evidence="4 7" id="KW-0067">ATP-binding</keyword>
<evidence type="ECO:0000256" key="3">
    <source>
        <dbReference type="ARBA" id="ARBA00022741"/>
    </source>
</evidence>
<dbReference type="PROSITE" id="PS50893">
    <property type="entry name" value="ABC_TRANSPORTER_2"/>
    <property type="match status" value="1"/>
</dbReference>
<dbReference type="SMART" id="SM00382">
    <property type="entry name" value="AAA"/>
    <property type="match status" value="1"/>
</dbReference>
<dbReference type="RefSeq" id="WP_191726716.1">
    <property type="nucleotide sequence ID" value="NZ_JACSPY010000011.1"/>
</dbReference>
<keyword evidence="2" id="KW-0813">Transport</keyword>
<dbReference type="PANTHER" id="PTHR42734:SF5">
    <property type="entry name" value="IRON TRANSPORT SYSTEM ATP-BINDING PROTEIN HI_0361-RELATED"/>
    <property type="match status" value="1"/>
</dbReference>
<evidence type="ECO:0000256" key="1">
    <source>
        <dbReference type="ARBA" id="ARBA00005417"/>
    </source>
</evidence>
<evidence type="ECO:0000256" key="5">
    <source>
        <dbReference type="SAM" id="MobiDB-lite"/>
    </source>
</evidence>
<dbReference type="EMBL" id="JACSPY010000011">
    <property type="protein sequence ID" value="MBD8021335.1"/>
    <property type="molecule type" value="Genomic_DNA"/>
</dbReference>
<dbReference type="Gene3D" id="3.40.50.300">
    <property type="entry name" value="P-loop containing nucleotide triphosphate hydrolases"/>
    <property type="match status" value="1"/>
</dbReference>
<keyword evidence="3" id="KW-0547">Nucleotide-binding</keyword>
<evidence type="ECO:0000313" key="8">
    <source>
        <dbReference type="Proteomes" id="UP000651517"/>
    </source>
</evidence>
<accession>A0ABR8WW63</accession>
<proteinExistence type="inferred from homology"/>
<dbReference type="CDD" id="cd03235">
    <property type="entry name" value="ABC_Metallic_Cations"/>
    <property type="match status" value="1"/>
</dbReference>
<feature type="compositionally biased region" description="Low complexity" evidence="5">
    <location>
        <begin position="272"/>
        <end position="292"/>
    </location>
</feature>
<evidence type="ECO:0000256" key="4">
    <source>
        <dbReference type="ARBA" id="ARBA00022840"/>
    </source>
</evidence>
<dbReference type="InterPro" id="IPR050153">
    <property type="entry name" value="Metal_Ion_Import_ABC"/>
</dbReference>
<dbReference type="InterPro" id="IPR003593">
    <property type="entry name" value="AAA+_ATPase"/>
</dbReference>
<dbReference type="PROSITE" id="PS00211">
    <property type="entry name" value="ABC_TRANSPORTER_1"/>
    <property type="match status" value="1"/>
</dbReference>
<dbReference type="Proteomes" id="UP000651517">
    <property type="component" value="Unassembled WGS sequence"/>
</dbReference>
<dbReference type="PANTHER" id="PTHR42734">
    <property type="entry name" value="METAL TRANSPORT SYSTEM ATP-BINDING PROTEIN TM_0124-RELATED"/>
    <property type="match status" value="1"/>
</dbReference>
<dbReference type="SUPFAM" id="SSF52540">
    <property type="entry name" value="P-loop containing nucleoside triphosphate hydrolases"/>
    <property type="match status" value="1"/>
</dbReference>
<gene>
    <name evidence="7" type="ORF">H9634_11145</name>
</gene>
<dbReference type="InterPro" id="IPR017871">
    <property type="entry name" value="ABC_transporter-like_CS"/>
</dbReference>
<dbReference type="InterPro" id="IPR003439">
    <property type="entry name" value="ABC_transporter-like_ATP-bd"/>
</dbReference>
<feature type="region of interest" description="Disordered" evidence="5">
    <location>
        <begin position="260"/>
        <end position="300"/>
    </location>
</feature>
<evidence type="ECO:0000259" key="6">
    <source>
        <dbReference type="PROSITE" id="PS50893"/>
    </source>
</evidence>
<keyword evidence="8" id="KW-1185">Reference proteome</keyword>
<protein>
    <submittedName>
        <fullName evidence="7">Metal ABC transporter ATP-binding protein</fullName>
    </submittedName>
</protein>
<evidence type="ECO:0000256" key="2">
    <source>
        <dbReference type="ARBA" id="ARBA00022448"/>
    </source>
</evidence>
<dbReference type="GO" id="GO:0005524">
    <property type="term" value="F:ATP binding"/>
    <property type="evidence" value="ECO:0007669"/>
    <property type="project" value="UniProtKB-KW"/>
</dbReference>
<organism evidence="7 8">
    <name type="scientific">Brevibacterium gallinarum</name>
    <dbReference type="NCBI Taxonomy" id="2762220"/>
    <lineage>
        <taxon>Bacteria</taxon>
        <taxon>Bacillati</taxon>
        <taxon>Actinomycetota</taxon>
        <taxon>Actinomycetes</taxon>
        <taxon>Micrococcales</taxon>
        <taxon>Brevibacteriaceae</taxon>
        <taxon>Brevibacterium</taxon>
    </lineage>
</organism>
<feature type="region of interest" description="Disordered" evidence="5">
    <location>
        <begin position="1"/>
        <end position="20"/>
    </location>
</feature>
<comment type="caution">
    <text evidence="7">The sequence shown here is derived from an EMBL/GenBank/DDBJ whole genome shotgun (WGS) entry which is preliminary data.</text>
</comment>
<reference evidence="7 8" key="1">
    <citation type="submission" date="2020-08" db="EMBL/GenBank/DDBJ databases">
        <title>A Genomic Blueprint of the Chicken Gut Microbiome.</title>
        <authorList>
            <person name="Gilroy R."/>
            <person name="Ravi A."/>
            <person name="Getino M."/>
            <person name="Pursley I."/>
            <person name="Horton D.L."/>
            <person name="Alikhan N.-F."/>
            <person name="Baker D."/>
            <person name="Gharbi K."/>
            <person name="Hall N."/>
            <person name="Watson M."/>
            <person name="Adriaenssens E.M."/>
            <person name="Foster-Nyarko E."/>
            <person name="Jarju S."/>
            <person name="Secka A."/>
            <person name="Antonio M."/>
            <person name="Oren A."/>
            <person name="Chaudhuri R."/>
            <person name="La Ragione R.M."/>
            <person name="Hildebrand F."/>
            <person name="Pallen M.J."/>
        </authorList>
    </citation>
    <scope>NUCLEOTIDE SEQUENCE [LARGE SCALE GENOMIC DNA]</scope>
    <source>
        <strain evidence="7 8">Re57</strain>
    </source>
</reference>